<feature type="domain" description="VOC" evidence="1">
    <location>
        <begin position="4"/>
        <end position="122"/>
    </location>
</feature>
<dbReference type="InterPro" id="IPR037523">
    <property type="entry name" value="VOC_core"/>
</dbReference>
<dbReference type="RefSeq" id="WP_336823747.1">
    <property type="nucleotide sequence ID" value="NZ_JBHTLT010000048.1"/>
</dbReference>
<evidence type="ECO:0000259" key="1">
    <source>
        <dbReference type="PROSITE" id="PS51819"/>
    </source>
</evidence>
<comment type="caution">
    <text evidence="2">The sequence shown here is derived from an EMBL/GenBank/DDBJ whole genome shotgun (WGS) entry which is preliminary data.</text>
</comment>
<gene>
    <name evidence="2" type="ORF">ACFQ38_10815</name>
</gene>
<accession>A0ABW3TXT6</accession>
<proteinExistence type="predicted"/>
<keyword evidence="3" id="KW-1185">Reference proteome</keyword>
<dbReference type="InterPro" id="IPR029068">
    <property type="entry name" value="Glyas_Bleomycin-R_OHBP_Dase"/>
</dbReference>
<dbReference type="InterPro" id="IPR004360">
    <property type="entry name" value="Glyas_Fos-R_dOase_dom"/>
</dbReference>
<dbReference type="Gene3D" id="3.10.180.10">
    <property type="entry name" value="2,3-Dihydroxybiphenyl 1,2-Dioxygenase, domain 1"/>
    <property type="match status" value="1"/>
</dbReference>
<organism evidence="2 3">
    <name type="scientific">Sporosarcina contaminans</name>
    <dbReference type="NCBI Taxonomy" id="633403"/>
    <lineage>
        <taxon>Bacteria</taxon>
        <taxon>Bacillati</taxon>
        <taxon>Bacillota</taxon>
        <taxon>Bacilli</taxon>
        <taxon>Bacillales</taxon>
        <taxon>Caryophanaceae</taxon>
        <taxon>Sporosarcina</taxon>
    </lineage>
</organism>
<evidence type="ECO:0000313" key="3">
    <source>
        <dbReference type="Proteomes" id="UP001597231"/>
    </source>
</evidence>
<reference evidence="3" key="1">
    <citation type="journal article" date="2019" name="Int. J. Syst. Evol. Microbiol.">
        <title>The Global Catalogue of Microorganisms (GCM) 10K type strain sequencing project: providing services to taxonomists for standard genome sequencing and annotation.</title>
        <authorList>
            <consortium name="The Broad Institute Genomics Platform"/>
            <consortium name="The Broad Institute Genome Sequencing Center for Infectious Disease"/>
            <person name="Wu L."/>
            <person name="Ma J."/>
        </authorList>
    </citation>
    <scope>NUCLEOTIDE SEQUENCE [LARGE SCALE GENOMIC DNA]</scope>
    <source>
        <strain evidence="3">CCUG 53915</strain>
    </source>
</reference>
<dbReference type="PROSITE" id="PS51819">
    <property type="entry name" value="VOC"/>
    <property type="match status" value="1"/>
</dbReference>
<evidence type="ECO:0000313" key="2">
    <source>
        <dbReference type="EMBL" id="MFD1205591.1"/>
    </source>
</evidence>
<dbReference type="EMBL" id="JBHTLT010000048">
    <property type="protein sequence ID" value="MFD1205591.1"/>
    <property type="molecule type" value="Genomic_DNA"/>
</dbReference>
<name>A0ABW3TXT6_9BACL</name>
<dbReference type="Pfam" id="PF00903">
    <property type="entry name" value="Glyoxalase"/>
    <property type="match status" value="1"/>
</dbReference>
<dbReference type="Proteomes" id="UP001597231">
    <property type="component" value="Unassembled WGS sequence"/>
</dbReference>
<sequence length="126" mass="14723">MIEQIMYVQIPVKNIRRSVAWYRDVLELQFIWHMKNEKLAQLNFSSGQMLFLLESKDASPIQFEQNGREHGVIGLQTIDIYQLYERLKSYGIQVTEIDDDGQGNLFLDFTDIDGNRFNVQCDASNN</sequence>
<dbReference type="CDD" id="cd06587">
    <property type="entry name" value="VOC"/>
    <property type="match status" value="1"/>
</dbReference>
<protein>
    <submittedName>
        <fullName evidence="2">VOC family protein</fullName>
    </submittedName>
</protein>
<dbReference type="SUPFAM" id="SSF54593">
    <property type="entry name" value="Glyoxalase/Bleomycin resistance protein/Dihydroxybiphenyl dioxygenase"/>
    <property type="match status" value="1"/>
</dbReference>